<dbReference type="Proteomes" id="UP000317046">
    <property type="component" value="Unassembled WGS sequence"/>
</dbReference>
<comment type="caution">
    <text evidence="2">The sequence shown here is derived from an EMBL/GenBank/DDBJ whole genome shotgun (WGS) entry which is preliminary data.</text>
</comment>
<gene>
    <name evidence="2" type="ORF">CCE01nite_39900</name>
</gene>
<protein>
    <submittedName>
        <fullName evidence="2">Uncharacterized protein</fullName>
    </submittedName>
</protein>
<name>A0A4Y3KZW3_9CELL</name>
<feature type="compositionally biased region" description="Basic and acidic residues" evidence="1">
    <location>
        <begin position="1"/>
        <end position="19"/>
    </location>
</feature>
<sequence>MREGLGPRGDDRGPDEGRGGDGGVVEHAVDDHLGDVRVGRDGVARELGERPGELSLAGERHVGRLGPHLVADAHAPTAGGVTLVTASGSGAPGPPAAWFGPAGTCGVVGCCVVRT</sequence>
<feature type="region of interest" description="Disordered" evidence="1">
    <location>
        <begin position="1"/>
        <end position="37"/>
    </location>
</feature>
<reference evidence="2" key="1">
    <citation type="submission" date="2019-06" db="EMBL/GenBank/DDBJ databases">
        <title>Whole genome shotgun sequence of Cellulomonas cellasea NBRC 3753.</title>
        <authorList>
            <person name="Hosoyama A."/>
            <person name="Uohara A."/>
            <person name="Ohji S."/>
            <person name="Ichikawa N."/>
        </authorList>
    </citation>
    <scope>NUCLEOTIDE SEQUENCE [LARGE SCALE GENOMIC DNA]</scope>
    <source>
        <strain evidence="2">NBRC 3753</strain>
    </source>
</reference>
<evidence type="ECO:0000313" key="2">
    <source>
        <dbReference type="EMBL" id="GEA90041.1"/>
    </source>
</evidence>
<keyword evidence="3" id="KW-1185">Reference proteome</keyword>
<evidence type="ECO:0000313" key="3">
    <source>
        <dbReference type="Proteomes" id="UP000317046"/>
    </source>
</evidence>
<evidence type="ECO:0000256" key="1">
    <source>
        <dbReference type="SAM" id="MobiDB-lite"/>
    </source>
</evidence>
<proteinExistence type="predicted"/>
<accession>A0A4Y3KZW3</accession>
<feature type="compositionally biased region" description="Basic and acidic residues" evidence="1">
    <location>
        <begin position="27"/>
        <end position="37"/>
    </location>
</feature>
<dbReference type="AlphaFoldDB" id="A0A4Y3KZW3"/>
<organism evidence="2 3">
    <name type="scientific">Cellulomonas cellasea</name>
    <dbReference type="NCBI Taxonomy" id="43670"/>
    <lineage>
        <taxon>Bacteria</taxon>
        <taxon>Bacillati</taxon>
        <taxon>Actinomycetota</taxon>
        <taxon>Actinomycetes</taxon>
        <taxon>Micrococcales</taxon>
        <taxon>Cellulomonadaceae</taxon>
        <taxon>Cellulomonas</taxon>
    </lineage>
</organism>
<dbReference type="EMBL" id="BJLR01000041">
    <property type="protein sequence ID" value="GEA90041.1"/>
    <property type="molecule type" value="Genomic_DNA"/>
</dbReference>